<dbReference type="Pfam" id="PF20225">
    <property type="entry name" value="DUF6584"/>
    <property type="match status" value="1"/>
</dbReference>
<evidence type="ECO:0000313" key="3">
    <source>
        <dbReference type="Proteomes" id="UP000241118"/>
    </source>
</evidence>
<dbReference type="AlphaFoldDB" id="A0A2P8IIP6"/>
<organism evidence="2 3">
    <name type="scientific">Saccharothrix carnea</name>
    <dbReference type="NCBI Taxonomy" id="1280637"/>
    <lineage>
        <taxon>Bacteria</taxon>
        <taxon>Bacillati</taxon>
        <taxon>Actinomycetota</taxon>
        <taxon>Actinomycetes</taxon>
        <taxon>Pseudonocardiales</taxon>
        <taxon>Pseudonocardiaceae</taxon>
        <taxon>Saccharothrix</taxon>
    </lineage>
</organism>
<keyword evidence="1" id="KW-0472">Membrane</keyword>
<evidence type="ECO:0000256" key="1">
    <source>
        <dbReference type="SAM" id="Phobius"/>
    </source>
</evidence>
<dbReference type="OrthoDB" id="3381914at2"/>
<dbReference type="Proteomes" id="UP000241118">
    <property type="component" value="Unassembled WGS sequence"/>
</dbReference>
<proteinExistence type="predicted"/>
<evidence type="ECO:0000313" key="2">
    <source>
        <dbReference type="EMBL" id="PSL58338.1"/>
    </source>
</evidence>
<accession>A0A2P8IIP6</accession>
<protein>
    <submittedName>
        <fullName evidence="2">Uncharacterized protein</fullName>
    </submittedName>
</protein>
<keyword evidence="1" id="KW-0812">Transmembrane</keyword>
<gene>
    <name evidence="2" type="ORF">B0I31_101556</name>
</gene>
<dbReference type="RefSeq" id="WP_106613652.1">
    <property type="nucleotide sequence ID" value="NZ_PYAX01000001.1"/>
</dbReference>
<name>A0A2P8IIP6_SACCR</name>
<dbReference type="EMBL" id="PYAX01000001">
    <property type="protein sequence ID" value="PSL58338.1"/>
    <property type="molecule type" value="Genomic_DNA"/>
</dbReference>
<keyword evidence="3" id="KW-1185">Reference proteome</keyword>
<comment type="caution">
    <text evidence="2">The sequence shown here is derived from an EMBL/GenBank/DDBJ whole genome shotgun (WGS) entry which is preliminary data.</text>
</comment>
<keyword evidence="1" id="KW-1133">Transmembrane helix</keyword>
<dbReference type="InterPro" id="IPR046491">
    <property type="entry name" value="DUF6584"/>
</dbReference>
<reference evidence="2 3" key="1">
    <citation type="submission" date="2018-03" db="EMBL/GenBank/DDBJ databases">
        <title>Genomic Encyclopedia of Type Strains, Phase III (KMG-III): the genomes of soil and plant-associated and newly described type strains.</title>
        <authorList>
            <person name="Whitman W."/>
        </authorList>
    </citation>
    <scope>NUCLEOTIDE SEQUENCE [LARGE SCALE GENOMIC DNA]</scope>
    <source>
        <strain evidence="2 3">CGMCC 4.7097</strain>
    </source>
</reference>
<sequence length="168" mass="18805">MPLELTLRKAAEEVERGDLASVLRARQRLVGLVTSYPDRVDLRERLAAVYRLLGDSAQAGRWSYLSEVRDEAEVAAFERAYRTPLARLEAMNWTGGEAAATTETARQRLVALQEAANDQLRAELLVADDRDSSWHTNVLVLIGLVIVLLCFVVGAVTLVMWAYRWFTG</sequence>
<feature type="transmembrane region" description="Helical" evidence="1">
    <location>
        <begin position="138"/>
        <end position="163"/>
    </location>
</feature>